<evidence type="ECO:0000313" key="2">
    <source>
        <dbReference type="EMBL" id="KAJ4408830.1"/>
    </source>
</evidence>
<evidence type="ECO:0000256" key="1">
    <source>
        <dbReference type="SAM" id="MobiDB-lite"/>
    </source>
</evidence>
<name>A0A9W8ZK07_9PLEO</name>
<gene>
    <name evidence="2" type="ORF">N0V91_003086</name>
</gene>
<dbReference type="Proteomes" id="UP001140510">
    <property type="component" value="Unassembled WGS sequence"/>
</dbReference>
<organism evidence="2 3">
    <name type="scientific">Didymella pomorum</name>
    <dbReference type="NCBI Taxonomy" id="749634"/>
    <lineage>
        <taxon>Eukaryota</taxon>
        <taxon>Fungi</taxon>
        <taxon>Dikarya</taxon>
        <taxon>Ascomycota</taxon>
        <taxon>Pezizomycotina</taxon>
        <taxon>Dothideomycetes</taxon>
        <taxon>Pleosporomycetidae</taxon>
        <taxon>Pleosporales</taxon>
        <taxon>Pleosporineae</taxon>
        <taxon>Didymellaceae</taxon>
        <taxon>Didymella</taxon>
    </lineage>
</organism>
<accession>A0A9W8ZK07</accession>
<dbReference type="EMBL" id="JAPEVA010000014">
    <property type="protein sequence ID" value="KAJ4408830.1"/>
    <property type="molecule type" value="Genomic_DNA"/>
</dbReference>
<protein>
    <submittedName>
        <fullName evidence="2">Uncharacterized protein</fullName>
    </submittedName>
</protein>
<keyword evidence="3" id="KW-1185">Reference proteome</keyword>
<proteinExistence type="predicted"/>
<comment type="caution">
    <text evidence="2">The sequence shown here is derived from an EMBL/GenBank/DDBJ whole genome shotgun (WGS) entry which is preliminary data.</text>
</comment>
<reference evidence="2" key="1">
    <citation type="submission" date="2022-10" db="EMBL/GenBank/DDBJ databases">
        <title>Tapping the CABI collections for fungal endophytes: first genome assemblies for Collariella, Neodidymelliopsis, Ascochyta clinopodiicola, Didymella pomorum, Didymosphaeria variabile, Neocosmospora piperis and Neocucurbitaria cava.</title>
        <authorList>
            <person name="Hill R."/>
        </authorList>
    </citation>
    <scope>NUCLEOTIDE SEQUENCE</scope>
    <source>
        <strain evidence="2">IMI 355091</strain>
    </source>
</reference>
<dbReference type="AlphaFoldDB" id="A0A9W8ZK07"/>
<evidence type="ECO:0000313" key="3">
    <source>
        <dbReference type="Proteomes" id="UP001140510"/>
    </source>
</evidence>
<feature type="region of interest" description="Disordered" evidence="1">
    <location>
        <begin position="43"/>
        <end position="62"/>
    </location>
</feature>
<feature type="compositionally biased region" description="Basic and acidic residues" evidence="1">
    <location>
        <begin position="48"/>
        <end position="62"/>
    </location>
</feature>
<sequence length="62" mass="7014">MSFGDQFFADESFTLFQVDFGLEGNENVVSEFADPVSDHIDTNYNMDTMDHGADTSHRYPTT</sequence>